<dbReference type="InterPro" id="IPR036397">
    <property type="entry name" value="RNaseH_sf"/>
</dbReference>
<dbReference type="Pfam" id="PF00665">
    <property type="entry name" value="rve"/>
    <property type="match status" value="1"/>
</dbReference>
<evidence type="ECO:0000313" key="3">
    <source>
        <dbReference type="EMBL" id="KAK6762495.1"/>
    </source>
</evidence>
<dbReference type="InterPro" id="IPR012337">
    <property type="entry name" value="RNaseH-like_sf"/>
</dbReference>
<evidence type="ECO:0000256" key="1">
    <source>
        <dbReference type="SAM" id="MobiDB-lite"/>
    </source>
</evidence>
<dbReference type="PANTHER" id="PTHR37984:SF5">
    <property type="entry name" value="PROTEIN NYNRIN-LIKE"/>
    <property type="match status" value="1"/>
</dbReference>
<dbReference type="PROSITE" id="PS50994">
    <property type="entry name" value="INTEGRASE"/>
    <property type="match status" value="1"/>
</dbReference>
<reference evidence="3 4" key="1">
    <citation type="submission" date="2023-08" db="EMBL/GenBank/DDBJ databases">
        <title>A Necator americanus chromosomal reference genome.</title>
        <authorList>
            <person name="Ilik V."/>
            <person name="Petrzelkova K.J."/>
            <person name="Pardy F."/>
            <person name="Fuh T."/>
            <person name="Niatou-Singa F.S."/>
            <person name="Gouil Q."/>
            <person name="Baker L."/>
            <person name="Ritchie M.E."/>
            <person name="Jex A.R."/>
            <person name="Gazzola D."/>
            <person name="Li H."/>
            <person name="Toshio Fujiwara R."/>
            <person name="Zhan B."/>
            <person name="Aroian R.V."/>
            <person name="Pafco B."/>
            <person name="Schwarz E.M."/>
        </authorList>
    </citation>
    <scope>NUCLEOTIDE SEQUENCE [LARGE SCALE GENOMIC DNA]</scope>
    <source>
        <strain evidence="3 4">Aroian</strain>
        <tissue evidence="3">Whole animal</tissue>
    </source>
</reference>
<sequence>MSSSSTTATLRELKMLFARFGNPRMIVSDNGTQFTAKEFQEFSDKQGIEDARSPPFHPRSNGQVEPLCGHVEKKPSEEKGGRYVEETSRIFAVLSTNTMRVNAGKFFSSGGVPKAPVESG</sequence>
<protein>
    <recommendedName>
        <fullName evidence="2">Integrase catalytic domain-containing protein</fullName>
    </recommendedName>
</protein>
<feature type="region of interest" description="Disordered" evidence="1">
    <location>
        <begin position="46"/>
        <end position="67"/>
    </location>
</feature>
<evidence type="ECO:0000259" key="2">
    <source>
        <dbReference type="PROSITE" id="PS50994"/>
    </source>
</evidence>
<comment type="caution">
    <text evidence="3">The sequence shown here is derived from an EMBL/GenBank/DDBJ whole genome shotgun (WGS) entry which is preliminary data.</text>
</comment>
<name>A0ABR1EJG5_NECAM</name>
<dbReference type="EMBL" id="JAVFWL010000006">
    <property type="protein sequence ID" value="KAK6762495.1"/>
    <property type="molecule type" value="Genomic_DNA"/>
</dbReference>
<dbReference type="InterPro" id="IPR001584">
    <property type="entry name" value="Integrase_cat-core"/>
</dbReference>
<organism evidence="3 4">
    <name type="scientific">Necator americanus</name>
    <name type="common">Human hookworm</name>
    <dbReference type="NCBI Taxonomy" id="51031"/>
    <lineage>
        <taxon>Eukaryota</taxon>
        <taxon>Metazoa</taxon>
        <taxon>Ecdysozoa</taxon>
        <taxon>Nematoda</taxon>
        <taxon>Chromadorea</taxon>
        <taxon>Rhabditida</taxon>
        <taxon>Rhabditina</taxon>
        <taxon>Rhabditomorpha</taxon>
        <taxon>Strongyloidea</taxon>
        <taxon>Ancylostomatidae</taxon>
        <taxon>Bunostominae</taxon>
        <taxon>Necator</taxon>
    </lineage>
</organism>
<accession>A0ABR1EJG5</accession>
<dbReference type="Proteomes" id="UP001303046">
    <property type="component" value="Unassembled WGS sequence"/>
</dbReference>
<dbReference type="SUPFAM" id="SSF53098">
    <property type="entry name" value="Ribonuclease H-like"/>
    <property type="match status" value="1"/>
</dbReference>
<proteinExistence type="predicted"/>
<feature type="domain" description="Integrase catalytic" evidence="2">
    <location>
        <begin position="1"/>
        <end position="120"/>
    </location>
</feature>
<dbReference type="PANTHER" id="PTHR37984">
    <property type="entry name" value="PROTEIN CBG26694"/>
    <property type="match status" value="1"/>
</dbReference>
<evidence type="ECO:0000313" key="4">
    <source>
        <dbReference type="Proteomes" id="UP001303046"/>
    </source>
</evidence>
<gene>
    <name evidence="3" type="primary">Necator_chrX.g23446</name>
    <name evidence="3" type="ORF">RB195_023282</name>
</gene>
<keyword evidence="4" id="KW-1185">Reference proteome</keyword>
<dbReference type="Gene3D" id="3.30.420.10">
    <property type="entry name" value="Ribonuclease H-like superfamily/Ribonuclease H"/>
    <property type="match status" value="1"/>
</dbReference>
<dbReference type="InterPro" id="IPR050951">
    <property type="entry name" value="Retrovirus_Pol_polyprotein"/>
</dbReference>